<organism evidence="2">
    <name type="scientific">Brassica campestris</name>
    <name type="common">Field mustard</name>
    <dbReference type="NCBI Taxonomy" id="3711"/>
    <lineage>
        <taxon>Eukaryota</taxon>
        <taxon>Viridiplantae</taxon>
        <taxon>Streptophyta</taxon>
        <taxon>Embryophyta</taxon>
        <taxon>Tracheophyta</taxon>
        <taxon>Spermatophyta</taxon>
        <taxon>Magnoliopsida</taxon>
        <taxon>eudicotyledons</taxon>
        <taxon>Gunneridae</taxon>
        <taxon>Pentapetalae</taxon>
        <taxon>rosids</taxon>
        <taxon>malvids</taxon>
        <taxon>Brassicales</taxon>
        <taxon>Brassicaceae</taxon>
        <taxon>Brassiceae</taxon>
        <taxon>Brassica</taxon>
    </lineage>
</organism>
<evidence type="ECO:0000313" key="1">
    <source>
        <dbReference type="EMBL" id="CAG7861869.1"/>
    </source>
</evidence>
<sequence>MANCNKIFSGNEEFDTSSYAIFSSLDNIIYDIMSIVLSDFKCLYQVGLYAVVKKRY</sequence>
<name>A0A3P5XZB4_BRACM</name>
<dbReference type="Gramene" id="A09p23360.2_BraZ1">
    <property type="protein sequence ID" value="A09p23360.2_BraZ1.CDS"/>
    <property type="gene ID" value="A09g23360.2_BraZ1"/>
</dbReference>
<evidence type="ECO:0000313" key="2">
    <source>
        <dbReference type="EMBL" id="VDC60159.1"/>
    </source>
</evidence>
<dbReference type="EMBL" id="LS974625">
    <property type="protein sequence ID" value="CAG7861869.1"/>
    <property type="molecule type" value="Genomic_DNA"/>
</dbReference>
<reference evidence="2" key="1">
    <citation type="submission" date="2018-11" db="EMBL/GenBank/DDBJ databases">
        <authorList>
            <consortium name="Genoscope - CEA"/>
            <person name="William W."/>
        </authorList>
    </citation>
    <scope>NUCLEOTIDE SEQUENCE</scope>
</reference>
<dbReference type="EMBL" id="LR031568">
    <property type="protein sequence ID" value="VDC60159.1"/>
    <property type="molecule type" value="Genomic_DNA"/>
</dbReference>
<proteinExistence type="predicted"/>
<gene>
    <name evidence="2" type="ORF">BRAA09T37770Z</name>
    <name evidence="1" type="ORF">BRAPAZ1V2_A09P23360.2</name>
</gene>
<dbReference type="Proteomes" id="UP000694005">
    <property type="component" value="Chromosome A09"/>
</dbReference>
<accession>A0A3P5XZB4</accession>
<dbReference type="AlphaFoldDB" id="A0A3P5XZB4"/>
<protein>
    <submittedName>
        <fullName evidence="1">Uncharacterized protein</fullName>
    </submittedName>
</protein>